<dbReference type="InParanoid" id="E2A5N9"/>
<sequence>MESFKGGQFAWFTIAKSGDRGRLCQQTRGRNSFRVNGYPRDRRGRSSKGGSETKEEGIVARSVLSLPVELYLHGVTCPINREHYSPVDGLRIRDGARITPGYIYTRVRKYSSGTQEKQSCEDFQNFIPFGTALGLARSRLHANPKSTALCWMSSAPAAAETQPGIRIARGRDFNPRYIPRRNIRAEDLGETTDIDSITYKDSQNADHNPAKAQRVGIERQERAVKGARMLPRGSEANVDDGESKRRAAQLASQQSTYEVGTLPDYIDSFASKIRAANCVYCKNKYYRSECRIVFHFIPRNENFIIIELSQFFPSHSYAIASKPRYEKLVDTSGLFPE</sequence>
<reference evidence="2 3" key="1">
    <citation type="journal article" date="2010" name="Science">
        <title>Genomic comparison of the ants Camponotus floridanus and Harpegnathos saltator.</title>
        <authorList>
            <person name="Bonasio R."/>
            <person name="Zhang G."/>
            <person name="Ye C."/>
            <person name="Mutti N.S."/>
            <person name="Fang X."/>
            <person name="Qin N."/>
            <person name="Donahue G."/>
            <person name="Yang P."/>
            <person name="Li Q."/>
            <person name="Li C."/>
            <person name="Zhang P."/>
            <person name="Huang Z."/>
            <person name="Berger S.L."/>
            <person name="Reinberg D."/>
            <person name="Wang J."/>
            <person name="Liebig J."/>
        </authorList>
    </citation>
    <scope>NUCLEOTIDE SEQUENCE [LARGE SCALE GENOMIC DNA]</scope>
    <source>
        <strain evidence="3">C129</strain>
    </source>
</reference>
<evidence type="ECO:0000313" key="3">
    <source>
        <dbReference type="Proteomes" id="UP000000311"/>
    </source>
</evidence>
<evidence type="ECO:0000256" key="1">
    <source>
        <dbReference type="SAM" id="MobiDB-lite"/>
    </source>
</evidence>
<evidence type="ECO:0000313" key="2">
    <source>
        <dbReference type="EMBL" id="EFN71236.1"/>
    </source>
</evidence>
<protein>
    <submittedName>
        <fullName evidence="2">Uncharacterized protein</fullName>
    </submittedName>
</protein>
<gene>
    <name evidence="2" type="ORF">EAG_13343</name>
</gene>
<accession>E2A5N9</accession>
<feature type="compositionally biased region" description="Polar residues" evidence="1">
    <location>
        <begin position="24"/>
        <end position="34"/>
    </location>
</feature>
<dbReference type="AlphaFoldDB" id="E2A5N9"/>
<proteinExistence type="predicted"/>
<feature type="region of interest" description="Disordered" evidence="1">
    <location>
        <begin position="23"/>
        <end position="56"/>
    </location>
</feature>
<name>E2A5N9_CAMFO</name>
<organism evidence="3">
    <name type="scientific">Camponotus floridanus</name>
    <name type="common">Florida carpenter ant</name>
    <dbReference type="NCBI Taxonomy" id="104421"/>
    <lineage>
        <taxon>Eukaryota</taxon>
        <taxon>Metazoa</taxon>
        <taxon>Ecdysozoa</taxon>
        <taxon>Arthropoda</taxon>
        <taxon>Hexapoda</taxon>
        <taxon>Insecta</taxon>
        <taxon>Pterygota</taxon>
        <taxon>Neoptera</taxon>
        <taxon>Endopterygota</taxon>
        <taxon>Hymenoptera</taxon>
        <taxon>Apocrita</taxon>
        <taxon>Aculeata</taxon>
        <taxon>Formicoidea</taxon>
        <taxon>Formicidae</taxon>
        <taxon>Formicinae</taxon>
        <taxon>Camponotus</taxon>
    </lineage>
</organism>
<dbReference type="Proteomes" id="UP000000311">
    <property type="component" value="Unassembled WGS sequence"/>
</dbReference>
<keyword evidence="3" id="KW-1185">Reference proteome</keyword>
<dbReference type="EMBL" id="GL437023">
    <property type="protein sequence ID" value="EFN71236.1"/>
    <property type="molecule type" value="Genomic_DNA"/>
</dbReference>